<protein>
    <recommendedName>
        <fullName evidence="2">PNPLA domain-containing protein</fullName>
    </recommendedName>
</protein>
<dbReference type="GO" id="GO:0046475">
    <property type="term" value="P:glycerophospholipid catabolic process"/>
    <property type="evidence" value="ECO:0007669"/>
    <property type="project" value="TreeGrafter"/>
</dbReference>
<comment type="caution">
    <text evidence="3">The sequence shown here is derived from an EMBL/GenBank/DDBJ whole genome shotgun (WGS) entry which is preliminary data.</text>
</comment>
<dbReference type="InterPro" id="IPR002641">
    <property type="entry name" value="PNPLA_dom"/>
</dbReference>
<keyword evidence="1" id="KW-0443">Lipid metabolism</keyword>
<dbReference type="Gene3D" id="3.40.1090.10">
    <property type="entry name" value="Cytosolic phospholipase A2 catalytic domain"/>
    <property type="match status" value="1"/>
</dbReference>
<name>X1D8S9_9ZZZZ</name>
<gene>
    <name evidence="3" type="ORF">S01H4_50612</name>
</gene>
<feature type="domain" description="PNPLA" evidence="2">
    <location>
        <begin position="13"/>
        <end position="194"/>
    </location>
</feature>
<reference evidence="3" key="1">
    <citation type="journal article" date="2014" name="Front. Microbiol.">
        <title>High frequency of phylogenetically diverse reductive dehalogenase-homologous genes in deep subseafloor sedimentary metagenomes.</title>
        <authorList>
            <person name="Kawai M."/>
            <person name="Futagami T."/>
            <person name="Toyoda A."/>
            <person name="Takaki Y."/>
            <person name="Nishi S."/>
            <person name="Hori S."/>
            <person name="Arai W."/>
            <person name="Tsubouchi T."/>
            <person name="Morono Y."/>
            <person name="Uchiyama I."/>
            <person name="Ito T."/>
            <person name="Fujiyama A."/>
            <person name="Inagaki F."/>
            <person name="Takami H."/>
        </authorList>
    </citation>
    <scope>NUCLEOTIDE SEQUENCE</scope>
    <source>
        <strain evidence="3">Expedition CK06-06</strain>
    </source>
</reference>
<dbReference type="GO" id="GO:0005829">
    <property type="term" value="C:cytosol"/>
    <property type="evidence" value="ECO:0007669"/>
    <property type="project" value="TreeGrafter"/>
</dbReference>
<evidence type="ECO:0000313" key="3">
    <source>
        <dbReference type="EMBL" id="GAG92846.1"/>
    </source>
</evidence>
<evidence type="ECO:0000259" key="2">
    <source>
        <dbReference type="Pfam" id="PF01734"/>
    </source>
</evidence>
<organism evidence="3">
    <name type="scientific">marine sediment metagenome</name>
    <dbReference type="NCBI Taxonomy" id="412755"/>
    <lineage>
        <taxon>unclassified sequences</taxon>
        <taxon>metagenomes</taxon>
        <taxon>ecological metagenomes</taxon>
    </lineage>
</organism>
<dbReference type="AlphaFoldDB" id="X1D8S9"/>
<dbReference type="EMBL" id="BART01028753">
    <property type="protein sequence ID" value="GAG92846.1"/>
    <property type="molecule type" value="Genomic_DNA"/>
</dbReference>
<feature type="non-terminal residue" evidence="3">
    <location>
        <position position="198"/>
    </location>
</feature>
<dbReference type="PANTHER" id="PTHR10728:SF40">
    <property type="entry name" value="PATATIN FAMILY PROTEIN"/>
    <property type="match status" value="1"/>
</dbReference>
<dbReference type="GO" id="GO:0004623">
    <property type="term" value="F:phospholipase A2 activity"/>
    <property type="evidence" value="ECO:0007669"/>
    <property type="project" value="TreeGrafter"/>
</dbReference>
<evidence type="ECO:0000256" key="1">
    <source>
        <dbReference type="ARBA" id="ARBA00023098"/>
    </source>
</evidence>
<dbReference type="InterPro" id="IPR016035">
    <property type="entry name" value="Acyl_Trfase/lysoPLipase"/>
</dbReference>
<sequence length="198" mass="22398">MEEDIEIKPSIALALSGGGFRATVFHLGLLARLAEEERLEDVTFLSTVSGGSLGIGLVYAINDFSWPTSSDFINKILPKAHKLITTYNLQLGVIWRVLRSPLRLFKTRADDLSTLMRKVWGVTINLNDLPKHPRWMINTTCYETGKNWRFERFRMGDYVFGYTYDTNIPLSDAIAASGGFPGLIGPFVLNTRPYSWFK</sequence>
<dbReference type="SUPFAM" id="SSF52151">
    <property type="entry name" value="FabD/lysophospholipase-like"/>
    <property type="match status" value="1"/>
</dbReference>
<dbReference type="Pfam" id="PF01734">
    <property type="entry name" value="Patatin"/>
    <property type="match status" value="1"/>
</dbReference>
<proteinExistence type="predicted"/>
<dbReference type="PANTHER" id="PTHR10728">
    <property type="entry name" value="CYTOSOLIC PHOSPHOLIPASE A2"/>
    <property type="match status" value="1"/>
</dbReference>
<accession>X1D8S9</accession>